<dbReference type="PANTHER" id="PTHR13832:SF827">
    <property type="entry name" value="PROTEIN PHOSPHATASE 1L"/>
    <property type="match status" value="1"/>
</dbReference>
<dbReference type="OrthoDB" id="9801841at2"/>
<sequence length="285" mass="30386">MKPPRQPDTKRLDLGLAFGLTDTGTVRSSNEDNLVLDPALGLVAVADGMGGHLDGALASANALAALVHYIRTAGDIDAPDSDDTIPKFQASAFDPAQSDPDATWTDDTMRAMITLHGAVEYANQRLFQANLANGRADGSGMGTTLTGMWQPAPGAPVFVFHVGDTRLYRWRAGQLEQITRDQTMYQQAIESGMKGNLPARNLLLQALGPYLDIRPELLTQPVEPGDLYLLCSDGLHSACSDERIASILQQAQPGSLSACCEQLVAAAKQDGSRDNITVVLAPCRA</sequence>
<dbReference type="Gene3D" id="3.60.40.10">
    <property type="entry name" value="PPM-type phosphatase domain"/>
    <property type="match status" value="1"/>
</dbReference>
<dbReference type="InterPro" id="IPR036457">
    <property type="entry name" value="PPM-type-like_dom_sf"/>
</dbReference>
<reference evidence="3 4" key="1">
    <citation type="submission" date="2019-03" db="EMBL/GenBank/DDBJ databases">
        <title>Draft genome of Massilia hortus sp. nov., a novel bacterial species of the Oxalobacteraceae family.</title>
        <authorList>
            <person name="Peta V."/>
            <person name="Raths R."/>
            <person name="Bucking H."/>
        </authorList>
    </citation>
    <scope>NUCLEOTIDE SEQUENCE [LARGE SCALE GENOMIC DNA]</scope>
    <source>
        <strain evidence="3 4">ONC3</strain>
    </source>
</reference>
<dbReference type="PANTHER" id="PTHR13832">
    <property type="entry name" value="PROTEIN PHOSPHATASE 2C"/>
    <property type="match status" value="1"/>
</dbReference>
<dbReference type="CDD" id="cd00143">
    <property type="entry name" value="PP2Cc"/>
    <property type="match status" value="1"/>
</dbReference>
<evidence type="ECO:0000256" key="1">
    <source>
        <dbReference type="SAM" id="MobiDB-lite"/>
    </source>
</evidence>
<evidence type="ECO:0000259" key="2">
    <source>
        <dbReference type="PROSITE" id="PS51746"/>
    </source>
</evidence>
<keyword evidence="4" id="KW-1185">Reference proteome</keyword>
<feature type="region of interest" description="Disordered" evidence="1">
    <location>
        <begin position="81"/>
        <end position="101"/>
    </location>
</feature>
<dbReference type="SUPFAM" id="SSF81606">
    <property type="entry name" value="PP2C-like"/>
    <property type="match status" value="1"/>
</dbReference>
<evidence type="ECO:0000313" key="4">
    <source>
        <dbReference type="Proteomes" id="UP000297258"/>
    </source>
</evidence>
<dbReference type="EMBL" id="SPUM01000072">
    <property type="protein sequence ID" value="TFW31995.1"/>
    <property type="molecule type" value="Genomic_DNA"/>
</dbReference>
<accession>A0A4Y9SZW8</accession>
<dbReference type="AlphaFoldDB" id="A0A4Y9SZW8"/>
<dbReference type="PROSITE" id="PS51746">
    <property type="entry name" value="PPM_2"/>
    <property type="match status" value="1"/>
</dbReference>
<dbReference type="Proteomes" id="UP000297258">
    <property type="component" value="Unassembled WGS sequence"/>
</dbReference>
<organism evidence="3 4">
    <name type="scientific">Massilia horti</name>
    <dbReference type="NCBI Taxonomy" id="2562153"/>
    <lineage>
        <taxon>Bacteria</taxon>
        <taxon>Pseudomonadati</taxon>
        <taxon>Pseudomonadota</taxon>
        <taxon>Betaproteobacteria</taxon>
        <taxon>Burkholderiales</taxon>
        <taxon>Oxalobacteraceae</taxon>
        <taxon>Telluria group</taxon>
        <taxon>Massilia</taxon>
    </lineage>
</organism>
<evidence type="ECO:0000313" key="3">
    <source>
        <dbReference type="EMBL" id="TFW31995.1"/>
    </source>
</evidence>
<gene>
    <name evidence="3" type="ORF">E4O92_11680</name>
</gene>
<comment type="caution">
    <text evidence="3">The sequence shown here is derived from an EMBL/GenBank/DDBJ whole genome shotgun (WGS) entry which is preliminary data.</text>
</comment>
<name>A0A4Y9SZW8_9BURK</name>
<protein>
    <submittedName>
        <fullName evidence="3">Serine/threonine-protein phosphatase</fullName>
    </submittedName>
</protein>
<dbReference type="GO" id="GO:0004722">
    <property type="term" value="F:protein serine/threonine phosphatase activity"/>
    <property type="evidence" value="ECO:0007669"/>
    <property type="project" value="InterPro"/>
</dbReference>
<proteinExistence type="predicted"/>
<dbReference type="InterPro" id="IPR001932">
    <property type="entry name" value="PPM-type_phosphatase-like_dom"/>
</dbReference>
<dbReference type="SMART" id="SM00332">
    <property type="entry name" value="PP2Cc"/>
    <property type="match status" value="1"/>
</dbReference>
<dbReference type="Pfam" id="PF13672">
    <property type="entry name" value="PP2C_2"/>
    <property type="match status" value="1"/>
</dbReference>
<dbReference type="SMART" id="SM00331">
    <property type="entry name" value="PP2C_SIG"/>
    <property type="match status" value="1"/>
</dbReference>
<dbReference type="InterPro" id="IPR015655">
    <property type="entry name" value="PP2C"/>
</dbReference>
<feature type="domain" description="PPM-type phosphatase" evidence="2">
    <location>
        <begin position="17"/>
        <end position="283"/>
    </location>
</feature>